<keyword evidence="1" id="KW-0175">Coiled coil</keyword>
<feature type="coiled-coil region" evidence="1">
    <location>
        <begin position="584"/>
        <end position="670"/>
    </location>
</feature>
<dbReference type="KEGG" id="vg:11107101"/>
<dbReference type="Proteomes" id="UP000202544">
    <property type="component" value="Segment"/>
</dbReference>
<keyword evidence="4" id="KW-1185">Reference proteome</keyword>
<sequence>MILTRYKGVDVTPHTFNNLIKTITNQRSVSNTSASKTNFEDKIREIILAFNPNLKKSSADMTTEYLLINCLKVNEKKEVTHTYNYNTWGDKKYNADGDEEEEDDEDRDEFYNDLIDKLNIMSTSEWNDDIFMDFVKTVGGQKGKQYVKKIKKKYTKYIENLKHKKNNSNCETEIKNSIENNKEDVIANFKILLGVKKLDKEKCCSLLNSVKQFVNKWTELDDNDSYDTIEKYIYGIRTVNQTLKNNDVEKNDKIVSLQTKITSLQTEIDNLKSNLDSCANKEDELNQFRLNTDALKKHIENLTKQNKKNLETINYNVIEIAKLGAEVGERDALIEEMQSKHKITLQKLNDIRNEIETLNFSYNEITEKWNKLDEENSQLITDKSKLLSRINELEEELKRVTENAIKNEKNCYDLLNKKDKDYDDKNREQQNIVQLCENLKIENQTLLNDKHLLIKQLEETNKFNEELKTRYLIEAKQSQDQLLLIEQKITDKEYELAACKGRCVDKEKHYMQNLEEYLNVISKLKNDNETLNAEKKMLTKENSQIKNDNNNLKNFYDEGCEAINKESKLQSEYKKLQMYVETLKNDFAKEKTDYKNQIETIKEELDEIIIKKEIDIKKKLYIENEKEKERQEKEKNDIIEKLESEKLHERQEFETKINELKNKFEQEKICIIKQYENKNSSGSRVVEKKFIKPEKRKHETIVTKITDVVKSNTNLSTKKIKSAHVLPIQNSSFVKPNTNKN</sequence>
<feature type="coiled-coil region" evidence="1">
    <location>
        <begin position="507"/>
        <end position="548"/>
    </location>
</feature>
<dbReference type="RefSeq" id="YP_003429418.1">
    <property type="nucleotide sequence ID" value="NC_013797.1"/>
</dbReference>
<evidence type="ECO:0000256" key="1">
    <source>
        <dbReference type="SAM" id="Coils"/>
    </source>
</evidence>
<feature type="coiled-coil region" evidence="1">
    <location>
        <begin position="254"/>
        <end position="305"/>
    </location>
</feature>
<name>D2J4R1_9BBAC</name>
<organism evidence="3 4">
    <name type="scientific">Pieris rapae granulovirus Wuhan</name>
    <dbReference type="NCBI Taxonomy" id="2848030"/>
    <lineage>
        <taxon>Viruses</taxon>
        <taxon>Viruses incertae sedis</taxon>
        <taxon>Naldaviricetes</taxon>
        <taxon>Lefavirales</taxon>
        <taxon>Baculoviridae</taxon>
        <taxon>Betabaculovirus</taxon>
        <taxon>Betabaculovirus arrapae</taxon>
    </lineage>
</organism>
<evidence type="ECO:0000259" key="2">
    <source>
        <dbReference type="Pfam" id="PF06771"/>
    </source>
</evidence>
<dbReference type="Pfam" id="PF06771">
    <property type="entry name" value="Desmo_N"/>
    <property type="match status" value="1"/>
</dbReference>
<dbReference type="GeneID" id="11107101"/>
<dbReference type="EMBL" id="GQ884143">
    <property type="protein sequence ID" value="ACZ63580.1"/>
    <property type="molecule type" value="Genomic_DNA"/>
</dbReference>
<dbReference type="InterPro" id="IPR009615">
    <property type="entry name" value="Desmo_N"/>
</dbReference>
<feature type="domain" description="Viral desmoplakin N-terminal" evidence="2">
    <location>
        <begin position="5"/>
        <end position="88"/>
    </location>
</feature>
<accession>D2J4R1</accession>
<feature type="coiled-coil region" evidence="1">
    <location>
        <begin position="334"/>
        <end position="410"/>
    </location>
</feature>
<protein>
    <submittedName>
        <fullName evidence="3">Desmoplakin</fullName>
    </submittedName>
</protein>
<evidence type="ECO:0000313" key="3">
    <source>
        <dbReference type="EMBL" id="ACZ63580.1"/>
    </source>
</evidence>
<reference evidence="3 4" key="2">
    <citation type="journal article" date="2012" name="J. Virol.">
        <title>The Genome of Pieris rapae Granulovirus.</title>
        <authorList>
            <person name="Zhang B.Q."/>
            <person name="Cheng R.L."/>
            <person name="Wang X.F."/>
            <person name="Zhang C.X."/>
        </authorList>
    </citation>
    <scope>NUCLEOTIDE SEQUENCE [LARGE SCALE GENOMIC DNA]</scope>
    <source>
        <strain evidence="3">Wuhan</strain>
    </source>
</reference>
<evidence type="ECO:0000313" key="4">
    <source>
        <dbReference type="Proteomes" id="UP000202544"/>
    </source>
</evidence>
<dbReference type="OrthoDB" id="9145at10239"/>
<reference evidence="3 4" key="1">
    <citation type="journal article" date="2011" name="J. Proteome Res.">
        <title>ODV-associated proteins of the Pieris rapae granulovirus.</title>
        <authorList>
            <person name="Wang X.F."/>
            <person name="Zhang B.Q."/>
            <person name="Xu H.J."/>
            <person name="Cui Y.J."/>
            <person name="Xu Y.P."/>
            <person name="Zhang M.J."/>
            <person name="Han Y.S."/>
            <person name="Lee Y.S."/>
            <person name="Bao Y.Y."/>
            <person name="Zhang C.X."/>
        </authorList>
    </citation>
    <scope>NUCLEOTIDE SEQUENCE [LARGE SCALE GENOMIC DNA]</scope>
    <source>
        <strain evidence="3">Wuhan</strain>
    </source>
</reference>
<proteinExistence type="predicted"/>